<dbReference type="InterPro" id="IPR029058">
    <property type="entry name" value="AB_hydrolase_fold"/>
</dbReference>
<organism evidence="4 5">
    <name type="scientific">Flavobacterium ichthyis</name>
    <dbReference type="NCBI Taxonomy" id="2698827"/>
    <lineage>
        <taxon>Bacteria</taxon>
        <taxon>Pseudomonadati</taxon>
        <taxon>Bacteroidota</taxon>
        <taxon>Flavobacteriia</taxon>
        <taxon>Flavobacteriales</taxon>
        <taxon>Flavobacteriaceae</taxon>
        <taxon>Flavobacterium</taxon>
    </lineage>
</organism>
<dbReference type="Pfam" id="PF20434">
    <property type="entry name" value="BD-FAE"/>
    <property type="match status" value="1"/>
</dbReference>
<dbReference type="SUPFAM" id="SSF53474">
    <property type="entry name" value="alpha/beta-Hydrolases"/>
    <property type="match status" value="1"/>
</dbReference>
<sequence length="289" mass="31777">MKNLLLLLLFAVTGNAIAQRKTTINYFKNDTLSLDLDLYLPEKKSVANLPLMIFVHGGGFSGGERQNGDSFCKYLAQNGYASATITYTLYAKGKNFGCNGKLPDKIKSFQHAANAVWMATAYFLKNAEKHKIDSEKIFISGSSAGAEAVLHAGFWDFKKMNLYQSVNIPEDFRYAGIVSGAGAIMDLNLITEKNVVPMFFFHGDKDTVVPYGTAAHHNCSTDASNWLMLFGSKSIYDHAVSLNENVFLYTFSGGGHGFSGWLFEKNPAPILTFLNDLVAGKKFNGKVVE</sequence>
<feature type="chain" id="PRO_5046875339" evidence="2">
    <location>
        <begin position="19"/>
        <end position="289"/>
    </location>
</feature>
<proteinExistence type="predicted"/>
<evidence type="ECO:0000259" key="3">
    <source>
        <dbReference type="Pfam" id="PF20434"/>
    </source>
</evidence>
<dbReference type="Proteomes" id="UP000798602">
    <property type="component" value="Unassembled WGS sequence"/>
</dbReference>
<evidence type="ECO:0000313" key="5">
    <source>
        <dbReference type="Proteomes" id="UP000798602"/>
    </source>
</evidence>
<dbReference type="EMBL" id="JAABLM010000005">
    <property type="protein sequence ID" value="NBL64710.1"/>
    <property type="molecule type" value="Genomic_DNA"/>
</dbReference>
<keyword evidence="1 4" id="KW-0378">Hydrolase</keyword>
<accession>A0ABW9ZC85</accession>
<protein>
    <submittedName>
        <fullName evidence="4">Alpha/beta hydrolase</fullName>
    </submittedName>
</protein>
<dbReference type="GO" id="GO:0016787">
    <property type="term" value="F:hydrolase activity"/>
    <property type="evidence" value="ECO:0007669"/>
    <property type="project" value="UniProtKB-KW"/>
</dbReference>
<comment type="caution">
    <text evidence="4">The sequence shown here is derived from an EMBL/GenBank/DDBJ whole genome shotgun (WGS) entry which is preliminary data.</text>
</comment>
<dbReference type="InterPro" id="IPR049492">
    <property type="entry name" value="BD-FAE-like_dom"/>
</dbReference>
<keyword evidence="5" id="KW-1185">Reference proteome</keyword>
<gene>
    <name evidence="4" type="ORF">GV828_05790</name>
</gene>
<keyword evidence="2" id="KW-0732">Signal</keyword>
<evidence type="ECO:0000256" key="2">
    <source>
        <dbReference type="SAM" id="SignalP"/>
    </source>
</evidence>
<evidence type="ECO:0000313" key="4">
    <source>
        <dbReference type="EMBL" id="NBL64710.1"/>
    </source>
</evidence>
<feature type="signal peptide" evidence="2">
    <location>
        <begin position="1"/>
        <end position="18"/>
    </location>
</feature>
<reference evidence="5" key="1">
    <citation type="submission" date="2020-01" db="EMBL/GenBank/DDBJ databases">
        <title>Sphingomonas sp. strain CSW-10.</title>
        <authorList>
            <person name="Chen W.-M."/>
        </authorList>
    </citation>
    <scope>NUCLEOTIDE SEQUENCE [LARGE SCALE GENOMIC DNA]</scope>
    <source>
        <strain evidence="5">NST-5</strain>
    </source>
</reference>
<dbReference type="InterPro" id="IPR050300">
    <property type="entry name" value="GDXG_lipolytic_enzyme"/>
</dbReference>
<dbReference type="RefSeq" id="WP_166536535.1">
    <property type="nucleotide sequence ID" value="NZ_JAABLM010000005.1"/>
</dbReference>
<feature type="domain" description="BD-FAE-like" evidence="3">
    <location>
        <begin position="36"/>
        <end position="188"/>
    </location>
</feature>
<name>A0ABW9ZC85_9FLAO</name>
<dbReference type="PANTHER" id="PTHR48081">
    <property type="entry name" value="AB HYDROLASE SUPERFAMILY PROTEIN C4A8.06C"/>
    <property type="match status" value="1"/>
</dbReference>
<dbReference type="Gene3D" id="3.40.50.1820">
    <property type="entry name" value="alpha/beta hydrolase"/>
    <property type="match status" value="1"/>
</dbReference>
<evidence type="ECO:0000256" key="1">
    <source>
        <dbReference type="ARBA" id="ARBA00022801"/>
    </source>
</evidence>